<evidence type="ECO:0000256" key="3">
    <source>
        <dbReference type="ARBA" id="ARBA00022723"/>
    </source>
</evidence>
<dbReference type="InterPro" id="IPR002974">
    <property type="entry name" value="Cyt_P450_E_CYP52_ascomycetes"/>
</dbReference>
<dbReference type="SUPFAM" id="SSF48264">
    <property type="entry name" value="Cytochrome P450"/>
    <property type="match status" value="1"/>
</dbReference>
<evidence type="ECO:0000256" key="5">
    <source>
        <dbReference type="ARBA" id="ARBA00023004"/>
    </source>
</evidence>
<evidence type="ECO:0000256" key="7">
    <source>
        <dbReference type="SAM" id="MobiDB-lite"/>
    </source>
</evidence>
<evidence type="ECO:0000256" key="2">
    <source>
        <dbReference type="ARBA" id="ARBA00010617"/>
    </source>
</evidence>
<keyword evidence="5" id="KW-0408">Iron</keyword>
<dbReference type="Proteomes" id="UP000664203">
    <property type="component" value="Unassembled WGS sequence"/>
</dbReference>
<evidence type="ECO:0000256" key="4">
    <source>
        <dbReference type="ARBA" id="ARBA00023002"/>
    </source>
</evidence>
<keyword evidence="11" id="KW-1185">Reference proteome</keyword>
<feature type="transmembrane region" description="Helical" evidence="8">
    <location>
        <begin position="199"/>
        <end position="220"/>
    </location>
</feature>
<dbReference type="GO" id="GO:0005506">
    <property type="term" value="F:iron ion binding"/>
    <property type="evidence" value="ECO:0007669"/>
    <property type="project" value="InterPro"/>
</dbReference>
<protein>
    <recommendedName>
        <fullName evidence="9">Rhodopsin domain-containing protein</fullName>
    </recommendedName>
</protein>
<dbReference type="AlphaFoldDB" id="A0A8H3IE69"/>
<gene>
    <name evidence="10" type="ORF">ALECFALPRED_000250</name>
</gene>
<dbReference type="Pfam" id="PF20684">
    <property type="entry name" value="Fung_rhodopsin"/>
    <property type="match status" value="1"/>
</dbReference>
<keyword evidence="8" id="KW-0472">Membrane</keyword>
<evidence type="ECO:0000313" key="10">
    <source>
        <dbReference type="EMBL" id="CAF9917515.1"/>
    </source>
</evidence>
<keyword evidence="3" id="KW-0479">Metal-binding</keyword>
<feature type="transmembrane region" description="Helical" evidence="8">
    <location>
        <begin position="24"/>
        <end position="45"/>
    </location>
</feature>
<organism evidence="10 11">
    <name type="scientific">Alectoria fallacina</name>
    <dbReference type="NCBI Taxonomy" id="1903189"/>
    <lineage>
        <taxon>Eukaryota</taxon>
        <taxon>Fungi</taxon>
        <taxon>Dikarya</taxon>
        <taxon>Ascomycota</taxon>
        <taxon>Pezizomycotina</taxon>
        <taxon>Lecanoromycetes</taxon>
        <taxon>OSLEUM clade</taxon>
        <taxon>Lecanoromycetidae</taxon>
        <taxon>Lecanorales</taxon>
        <taxon>Lecanorineae</taxon>
        <taxon>Parmeliaceae</taxon>
        <taxon>Alectoria</taxon>
    </lineage>
</organism>
<dbReference type="PANTHER" id="PTHR24287:SF19">
    <property type="entry name" value="CYTOCHROME P450"/>
    <property type="match status" value="1"/>
</dbReference>
<keyword evidence="8" id="KW-1133">Transmembrane helix</keyword>
<dbReference type="PANTHER" id="PTHR24287">
    <property type="entry name" value="P450, PUTATIVE (EUROFUNG)-RELATED"/>
    <property type="match status" value="1"/>
</dbReference>
<comment type="cofactor">
    <cofactor evidence="1">
        <name>heme</name>
        <dbReference type="ChEBI" id="CHEBI:30413"/>
    </cofactor>
</comment>
<dbReference type="Gene3D" id="1.10.630.10">
    <property type="entry name" value="Cytochrome P450"/>
    <property type="match status" value="1"/>
</dbReference>
<proteinExistence type="inferred from homology"/>
<feature type="region of interest" description="Disordered" evidence="7">
    <location>
        <begin position="321"/>
        <end position="348"/>
    </location>
</feature>
<feature type="transmembrane region" description="Helical" evidence="8">
    <location>
        <begin position="155"/>
        <end position="179"/>
    </location>
</feature>
<feature type="transmembrane region" description="Helical" evidence="8">
    <location>
        <begin position="57"/>
        <end position="78"/>
    </location>
</feature>
<reference evidence="10" key="1">
    <citation type="submission" date="2021-03" db="EMBL/GenBank/DDBJ databases">
        <authorList>
            <person name="Tagirdzhanova G."/>
        </authorList>
    </citation>
    <scope>NUCLEOTIDE SEQUENCE</scope>
</reference>
<dbReference type="InterPro" id="IPR049326">
    <property type="entry name" value="Rhodopsin_dom_fungi"/>
</dbReference>
<keyword evidence="8" id="KW-0812">Transmembrane</keyword>
<dbReference type="InterPro" id="IPR001128">
    <property type="entry name" value="Cyt_P450"/>
</dbReference>
<dbReference type="CDD" id="cd11063">
    <property type="entry name" value="CYP52"/>
    <property type="match status" value="1"/>
</dbReference>
<evidence type="ECO:0000259" key="9">
    <source>
        <dbReference type="Pfam" id="PF20684"/>
    </source>
</evidence>
<dbReference type="GO" id="GO:0020037">
    <property type="term" value="F:heme binding"/>
    <property type="evidence" value="ECO:0007669"/>
    <property type="project" value="InterPro"/>
</dbReference>
<dbReference type="Pfam" id="PF00067">
    <property type="entry name" value="p450"/>
    <property type="match status" value="1"/>
</dbReference>
<dbReference type="GO" id="GO:0016712">
    <property type="term" value="F:oxidoreductase activity, acting on paired donors, with incorporation or reduction of molecular oxygen, reduced flavin or flavoprotein as one donor, and incorporation of one atom of oxygen"/>
    <property type="evidence" value="ECO:0007669"/>
    <property type="project" value="InterPro"/>
</dbReference>
<dbReference type="InterPro" id="IPR036396">
    <property type="entry name" value="Cyt_P450_sf"/>
</dbReference>
<dbReference type="PRINTS" id="PR01239">
    <property type="entry name" value="EP450IICYP52"/>
</dbReference>
<keyword evidence="4" id="KW-0560">Oxidoreductase</keyword>
<evidence type="ECO:0000256" key="8">
    <source>
        <dbReference type="SAM" id="Phobius"/>
    </source>
</evidence>
<feature type="transmembrane region" description="Helical" evidence="8">
    <location>
        <begin position="232"/>
        <end position="254"/>
    </location>
</feature>
<feature type="transmembrane region" description="Helical" evidence="8">
    <location>
        <begin position="274"/>
        <end position="298"/>
    </location>
</feature>
<dbReference type="EMBL" id="CAJPDR010000100">
    <property type="protein sequence ID" value="CAF9917515.1"/>
    <property type="molecule type" value="Genomic_DNA"/>
</dbReference>
<dbReference type="OrthoDB" id="5393606at2759"/>
<feature type="transmembrane region" description="Helical" evidence="8">
    <location>
        <begin position="420"/>
        <end position="438"/>
    </location>
</feature>
<sequence length="947" mass="106012">MADAVAPVGYTNGTTFVWNTKGQVIAAAALLPFLGIVLVGLRFYVRIKSKAGLGADDWLTIPALLLVIGLGVSLLIGVGENVIAHTTAPDVNSSPEAQLYQISPDQELLEKIEFVFYALMIPAYGLIKLSVIFFYRRVFVKGTNSRFDKITKASIVIVILWTIAFFFEHIFSCGANVPYNWGPLIDIKHCANGDVSANGLFISDFLSDFLVLILPIPIIARLHMSTARKLNVIAVMMLGTMSFCASIVRMVFNFQITAAGLAKKTDVDEGLTTLLYWGMIEAGLSLIASCLPSIYVIFASSSIQSIIGSVRSAISLHSIRSNGSRSSKKSYDNMDNSSKTSHVQPLKEQVDNSSHIYATYEMDDAPPLPPPDGALFVKSDLSQRENLMNIWQSPILSDLQPISTSIVLFIAEGSLGSTMFLSRFSLLLILLASFYLSIRKSSTWLSYRRKMLAHDCGQPKYYHHVEPFMGYDFYRKVVKGRAEGRLMRVLQDLYHIYGKTFQARFLGVDVIYTCDPQNIQAINTTEFNNFHVNPLRRPINADWVGEGIFVSDGHDWKQARKIIMPVFARAHVADLSTFRVHLDRMMLLLPGNWETVDLRPLFQRLFLDSSVEFLFGECPDTLLPNSAKLDAEKFLTSFDEAMAGVGRRTALAGVSFLYGWATQDAEWRQAIAEVHNFVDKYIDRALTEQAKAGATAKNGEERLGRGLGSTVNVTSKSRSFSVLSELIKTTTDRKFLRDQLISLFFPSRDATGIGTGGLFFNLARHPHVWTKVREEVMASLGPEQPLTFEDLKSMKYLQSVLNESLRLHAPALMAARMCVTDTILPRGGGANGDSPLFVQAGTKVDMYFGVMQRDPDFWGTDAEEFRPERWQTVRPRWEYIPFFGGGRICPAQQMVLNQMGFVLATFIRKFETIENRDEEMRYVEEYKFSVQSRNGVKVAFGWGDKSL</sequence>
<keyword evidence="6" id="KW-0503">Monooxygenase</keyword>
<comment type="similarity">
    <text evidence="2">Belongs to the cytochrome P450 family.</text>
</comment>
<feature type="compositionally biased region" description="Polar residues" evidence="7">
    <location>
        <begin position="333"/>
        <end position="343"/>
    </location>
</feature>
<feature type="domain" description="Rhodopsin" evidence="9">
    <location>
        <begin position="41"/>
        <end position="298"/>
    </location>
</feature>
<dbReference type="InterPro" id="IPR047146">
    <property type="entry name" value="Cyt_P450_E_CYP52_fungi"/>
</dbReference>
<evidence type="ECO:0000256" key="1">
    <source>
        <dbReference type="ARBA" id="ARBA00001971"/>
    </source>
</evidence>
<comment type="caution">
    <text evidence="10">The sequence shown here is derived from an EMBL/GenBank/DDBJ whole genome shotgun (WGS) entry which is preliminary data.</text>
</comment>
<evidence type="ECO:0000313" key="11">
    <source>
        <dbReference type="Proteomes" id="UP000664203"/>
    </source>
</evidence>
<feature type="transmembrane region" description="Helical" evidence="8">
    <location>
        <begin position="114"/>
        <end position="135"/>
    </location>
</feature>
<accession>A0A8H3IE69</accession>
<evidence type="ECO:0000256" key="6">
    <source>
        <dbReference type="ARBA" id="ARBA00023033"/>
    </source>
</evidence>
<name>A0A8H3IE69_9LECA</name>